<gene>
    <name evidence="1" type="ORF">ST47_g5998</name>
</gene>
<name>A0A163D2G0_DIDRA</name>
<protein>
    <submittedName>
        <fullName evidence="1">Uncharacterized protein</fullName>
    </submittedName>
</protein>
<sequence>MGAVQLLMRNAGSMVARAVRGSTTVKCRRAAGSRQRAFPRTCPSPPLRLVLVVDVPQRAWRLFSGDDDDDDDDDDT</sequence>
<evidence type="ECO:0000313" key="2">
    <source>
        <dbReference type="Proteomes" id="UP000076837"/>
    </source>
</evidence>
<reference evidence="1 2" key="1">
    <citation type="journal article" date="2016" name="Sci. Rep.">
        <title>Draft genome sequencing and secretome analysis of fungal phytopathogen Ascochyta rabiei provides insight into the necrotrophic effector repertoire.</title>
        <authorList>
            <person name="Verma S."/>
            <person name="Gazara R.K."/>
            <person name="Nizam S."/>
            <person name="Parween S."/>
            <person name="Chattopadhyay D."/>
            <person name="Verma P.K."/>
        </authorList>
    </citation>
    <scope>NUCLEOTIDE SEQUENCE [LARGE SCALE GENOMIC DNA]</scope>
    <source>
        <strain evidence="1 2">ArDII</strain>
    </source>
</reference>
<comment type="caution">
    <text evidence="1">The sequence shown here is derived from an EMBL/GenBank/DDBJ whole genome shotgun (WGS) entry which is preliminary data.</text>
</comment>
<evidence type="ECO:0000313" key="1">
    <source>
        <dbReference type="EMBL" id="KZM22860.1"/>
    </source>
</evidence>
<dbReference type="AlphaFoldDB" id="A0A163D2G0"/>
<proteinExistence type="predicted"/>
<organism evidence="1 2">
    <name type="scientific">Didymella rabiei</name>
    <name type="common">Chickpea ascochyta blight fungus</name>
    <name type="synonym">Mycosphaerella rabiei</name>
    <dbReference type="NCBI Taxonomy" id="5454"/>
    <lineage>
        <taxon>Eukaryota</taxon>
        <taxon>Fungi</taxon>
        <taxon>Dikarya</taxon>
        <taxon>Ascomycota</taxon>
        <taxon>Pezizomycotina</taxon>
        <taxon>Dothideomycetes</taxon>
        <taxon>Pleosporomycetidae</taxon>
        <taxon>Pleosporales</taxon>
        <taxon>Pleosporineae</taxon>
        <taxon>Didymellaceae</taxon>
        <taxon>Ascochyta</taxon>
    </lineage>
</organism>
<accession>A0A163D2G0</accession>
<dbReference type="Proteomes" id="UP000076837">
    <property type="component" value="Unassembled WGS sequence"/>
</dbReference>
<dbReference type="EMBL" id="JYNV01000206">
    <property type="protein sequence ID" value="KZM22860.1"/>
    <property type="molecule type" value="Genomic_DNA"/>
</dbReference>
<keyword evidence="2" id="KW-1185">Reference proteome</keyword>